<evidence type="ECO:0000259" key="7">
    <source>
        <dbReference type="PROSITE" id="PS51022"/>
    </source>
</evidence>
<dbReference type="InterPro" id="IPR050716">
    <property type="entry name" value="MAGUK"/>
</dbReference>
<feature type="domain" description="Guanylate kinase-like" evidence="5">
    <location>
        <begin position="369"/>
        <end position="560"/>
    </location>
</feature>
<dbReference type="OrthoDB" id="439127at2759"/>
<dbReference type="InterPro" id="IPR036892">
    <property type="entry name" value="L27_dom_sf"/>
</dbReference>
<dbReference type="SMART" id="SM00326">
    <property type="entry name" value="SH3"/>
    <property type="match status" value="1"/>
</dbReference>
<feature type="domain" description="PDZ" evidence="6">
    <location>
        <begin position="142"/>
        <end position="223"/>
    </location>
</feature>
<dbReference type="GeneID" id="111126439"/>
<dbReference type="Gene3D" id="1.10.287.650">
    <property type="entry name" value="L27 domain"/>
    <property type="match status" value="1"/>
</dbReference>
<proteinExistence type="inferred from homology"/>
<dbReference type="Pfam" id="PF02828">
    <property type="entry name" value="L27"/>
    <property type="match status" value="1"/>
</dbReference>
<dbReference type="Pfam" id="PF00595">
    <property type="entry name" value="PDZ"/>
    <property type="match status" value="1"/>
</dbReference>
<keyword evidence="8" id="KW-1185">Reference proteome</keyword>
<evidence type="ECO:0000259" key="5">
    <source>
        <dbReference type="PROSITE" id="PS50052"/>
    </source>
</evidence>
<dbReference type="InterPro" id="IPR036028">
    <property type="entry name" value="SH3-like_dom_sf"/>
</dbReference>
<evidence type="ECO:0000313" key="9">
    <source>
        <dbReference type="RefSeq" id="XP_022326803.1"/>
    </source>
</evidence>
<dbReference type="InterPro" id="IPR014775">
    <property type="entry name" value="L27_C"/>
</dbReference>
<organism evidence="8 10">
    <name type="scientific">Crassostrea virginica</name>
    <name type="common">Eastern oyster</name>
    <dbReference type="NCBI Taxonomy" id="6565"/>
    <lineage>
        <taxon>Eukaryota</taxon>
        <taxon>Metazoa</taxon>
        <taxon>Spiralia</taxon>
        <taxon>Lophotrochozoa</taxon>
        <taxon>Mollusca</taxon>
        <taxon>Bivalvia</taxon>
        <taxon>Autobranchia</taxon>
        <taxon>Pteriomorphia</taxon>
        <taxon>Ostreida</taxon>
        <taxon>Ostreoidea</taxon>
        <taxon>Ostreidae</taxon>
        <taxon>Crassostrea</taxon>
    </lineage>
</organism>
<dbReference type="KEGG" id="cvn:111126439"/>
<evidence type="ECO:0000256" key="2">
    <source>
        <dbReference type="ARBA" id="ARBA00022443"/>
    </source>
</evidence>
<dbReference type="CDD" id="cd11862">
    <property type="entry name" value="SH3_MPP"/>
    <property type="match status" value="1"/>
</dbReference>
<evidence type="ECO:0000259" key="4">
    <source>
        <dbReference type="PROSITE" id="PS50002"/>
    </source>
</evidence>
<evidence type="ECO:0000259" key="6">
    <source>
        <dbReference type="PROSITE" id="PS50106"/>
    </source>
</evidence>
<gene>
    <name evidence="9 10" type="primary">LOC111126439</name>
</gene>
<feature type="domain" description="L27" evidence="7">
    <location>
        <begin position="67"/>
        <end position="125"/>
    </location>
</feature>
<dbReference type="Gene3D" id="2.30.42.10">
    <property type="match status" value="1"/>
</dbReference>
<keyword evidence="2 3" id="KW-0728">SH3 domain</keyword>
<dbReference type="SMART" id="SM00072">
    <property type="entry name" value="GuKc"/>
    <property type="match status" value="1"/>
</dbReference>
<dbReference type="FunFam" id="3.30.63.10:FF:000002">
    <property type="entry name" value="Guanylate kinase 1"/>
    <property type="match status" value="1"/>
</dbReference>
<evidence type="ECO:0000256" key="1">
    <source>
        <dbReference type="ARBA" id="ARBA00007014"/>
    </source>
</evidence>
<dbReference type="RefSeq" id="XP_022326804.1">
    <property type="nucleotide sequence ID" value="XM_022471096.1"/>
</dbReference>
<name>A0A8B8DGW8_CRAVI</name>
<reference evidence="9 10" key="1">
    <citation type="submission" date="2025-04" db="UniProtKB">
        <authorList>
            <consortium name="RefSeq"/>
        </authorList>
    </citation>
    <scope>IDENTIFICATION</scope>
    <source>
        <tissue evidence="9 10">Whole sample</tissue>
    </source>
</reference>
<dbReference type="PROSITE" id="PS00856">
    <property type="entry name" value="GUANYLATE_KINASE_1"/>
    <property type="match status" value="1"/>
</dbReference>
<dbReference type="InterPro" id="IPR004172">
    <property type="entry name" value="L27_dom"/>
</dbReference>
<dbReference type="PROSITE" id="PS50106">
    <property type="entry name" value="PDZ"/>
    <property type="match status" value="1"/>
</dbReference>
<evidence type="ECO:0000313" key="8">
    <source>
        <dbReference type="Proteomes" id="UP000694844"/>
    </source>
</evidence>
<accession>A0A8B8DGW8</accession>
<dbReference type="InterPro" id="IPR001478">
    <property type="entry name" value="PDZ"/>
</dbReference>
<dbReference type="PROSITE" id="PS50052">
    <property type="entry name" value="GUANYLATE_KINASE_2"/>
    <property type="match status" value="1"/>
</dbReference>
<dbReference type="SUPFAM" id="SSF52540">
    <property type="entry name" value="P-loop containing nucleoside triphosphate hydrolases"/>
    <property type="match status" value="1"/>
</dbReference>
<dbReference type="InterPro" id="IPR020590">
    <property type="entry name" value="Guanylate_kinase_CS"/>
</dbReference>
<dbReference type="SUPFAM" id="SSF50044">
    <property type="entry name" value="SH3-domain"/>
    <property type="match status" value="1"/>
</dbReference>
<dbReference type="InterPro" id="IPR008144">
    <property type="entry name" value="Guanylate_kin-like_dom"/>
</dbReference>
<dbReference type="SUPFAM" id="SSF101288">
    <property type="entry name" value="L27 domain"/>
    <property type="match status" value="1"/>
</dbReference>
<dbReference type="Gene3D" id="2.30.30.40">
    <property type="entry name" value="SH3 Domains"/>
    <property type="match status" value="1"/>
</dbReference>
<dbReference type="InterPro" id="IPR008145">
    <property type="entry name" value="GK/Ca_channel_bsu"/>
</dbReference>
<dbReference type="PROSITE" id="PS50002">
    <property type="entry name" value="SH3"/>
    <property type="match status" value="1"/>
</dbReference>
<dbReference type="SUPFAM" id="SSF50156">
    <property type="entry name" value="PDZ domain-like"/>
    <property type="match status" value="1"/>
</dbReference>
<dbReference type="SMART" id="SM00228">
    <property type="entry name" value="PDZ"/>
    <property type="match status" value="1"/>
</dbReference>
<dbReference type="PROSITE" id="PS51022">
    <property type="entry name" value="L27"/>
    <property type="match status" value="1"/>
</dbReference>
<feature type="domain" description="SH3" evidence="4">
    <location>
        <begin position="231"/>
        <end position="301"/>
    </location>
</feature>
<sequence length="575" mass="65062">MPMTLPINTNYHDPDAQTLLEFLPQLQTLTPGQEEGVAFLRRFLRRKEVQATMKSYKSISILSYRKLRPVSMASVALAANIFCDIRKCSDQPASSEELLEILSKPHVQALLYTHDVIAKRDYDIGNCNSKPIQLSEENNVKVVQLVKKDEPLGVTIQQNEATGIIEIARILHGGAAYRSGLIHVGDEIHEINGIQFTGRNPDDMANLLARLTGPVTLKLVQRQEESSPKRASNIRVKALFCYDPKEDTIIPCQNAGLPFQRGDILHIVSQEDPMWWQARPESQSEGMTGIIPSQLLQERREILQELMTKKEVSNRRARSVSPCKVSPRISRSKRVKKVMYQAVQHGEFEMGDIPTYEEVELLKPDPDLNRPLILAGVSHVGRNELKQRLIGSNPSRYVDVVPYTSRPPKSYEVQGREYNFVTRREMESAILARRFVEHGEYRGHLYGTRRDSVLSIVESGRVPILTPSAKALRYLRTSEIKPFIIFIKPPSFDCFRESRLKYNAMFTSEDGSARTCSEDIISAVIAKSANLEGNFGHLFDSVLVNDDISRATEELIRLADSVGRELQWVPAAWVE</sequence>
<dbReference type="InterPro" id="IPR001452">
    <property type="entry name" value="SH3_domain"/>
</dbReference>
<dbReference type="InterPro" id="IPR027417">
    <property type="entry name" value="P-loop_NTPase"/>
</dbReference>
<evidence type="ECO:0000313" key="10">
    <source>
        <dbReference type="RefSeq" id="XP_022326804.1"/>
    </source>
</evidence>
<dbReference type="Proteomes" id="UP000694844">
    <property type="component" value="Chromosome 3"/>
</dbReference>
<protein>
    <submittedName>
        <fullName evidence="9 10">MAGUK p55 subfamily member 7-like</fullName>
    </submittedName>
</protein>
<dbReference type="RefSeq" id="XP_022326803.1">
    <property type="nucleotide sequence ID" value="XM_022471095.1"/>
</dbReference>
<evidence type="ECO:0000256" key="3">
    <source>
        <dbReference type="PROSITE-ProRule" id="PRU00192"/>
    </source>
</evidence>
<dbReference type="AlphaFoldDB" id="A0A8B8DGW8"/>
<dbReference type="Pfam" id="PF00018">
    <property type="entry name" value="SH3_1"/>
    <property type="match status" value="1"/>
</dbReference>
<comment type="similarity">
    <text evidence="1">Belongs to the MAGUK family.</text>
</comment>
<dbReference type="SMART" id="SM00569">
    <property type="entry name" value="L27"/>
    <property type="match status" value="2"/>
</dbReference>
<dbReference type="PANTHER" id="PTHR23122">
    <property type="entry name" value="MEMBRANE-ASSOCIATED GUANYLATE KINASE MAGUK"/>
    <property type="match status" value="1"/>
</dbReference>
<dbReference type="Gene3D" id="3.40.50.300">
    <property type="entry name" value="P-loop containing nucleotide triphosphate hydrolases"/>
    <property type="match status" value="1"/>
</dbReference>
<dbReference type="Pfam" id="PF00625">
    <property type="entry name" value="Guanylate_kin"/>
    <property type="match status" value="1"/>
</dbReference>
<dbReference type="InterPro" id="IPR036034">
    <property type="entry name" value="PDZ_sf"/>
</dbReference>